<dbReference type="InterPro" id="IPR001608">
    <property type="entry name" value="Ala_racemase_N"/>
</dbReference>
<sequence>MKPPPAAELNAGGVAPGRGDTAARGAELRQNLAEVRERMRRACEAAGRAPDEITLIAVTKFFPVQDAVLLAGAGVADLGESRDQEASAKVAEFGGLSKAKVRWHFIGRLQSNKAKSVARYADVVHSVDRLELAKALDNGVRRAEREPLAVLVQLSLDADPERGGSASAELERLADEVAGLDSLRLAGVMAIAPLDVEADVAFGQLEEVAERVRASHPEARMISAGMSNDLEAAVRHGATHVRIGTALLGRRATPFR</sequence>
<dbReference type="SUPFAM" id="SSF51419">
    <property type="entry name" value="PLP-binding barrel"/>
    <property type="match status" value="1"/>
</dbReference>
<evidence type="ECO:0000259" key="5">
    <source>
        <dbReference type="Pfam" id="PF01168"/>
    </source>
</evidence>
<evidence type="ECO:0000256" key="1">
    <source>
        <dbReference type="ARBA" id="ARBA00022898"/>
    </source>
</evidence>
<dbReference type="Gene3D" id="3.20.20.10">
    <property type="entry name" value="Alanine racemase"/>
    <property type="match status" value="1"/>
</dbReference>
<dbReference type="CDD" id="cd00635">
    <property type="entry name" value="PLPDE_III_YBL036c_like"/>
    <property type="match status" value="1"/>
</dbReference>
<dbReference type="NCBIfam" id="TIGR00044">
    <property type="entry name" value="YggS family pyridoxal phosphate-dependent enzyme"/>
    <property type="match status" value="1"/>
</dbReference>
<dbReference type="InterPro" id="IPR029066">
    <property type="entry name" value="PLP-binding_barrel"/>
</dbReference>
<comment type="function">
    <text evidence="2">Pyridoxal 5'-phosphate (PLP)-binding protein, which is involved in PLP homeostasis.</text>
</comment>
<name>A0ABU2J9X4_9ACTN</name>
<dbReference type="PROSITE" id="PS01211">
    <property type="entry name" value="UPF0001"/>
    <property type="match status" value="1"/>
</dbReference>
<dbReference type="Proteomes" id="UP001183176">
    <property type="component" value="Unassembled WGS sequence"/>
</dbReference>
<evidence type="ECO:0000256" key="3">
    <source>
        <dbReference type="RuleBase" id="RU004514"/>
    </source>
</evidence>
<dbReference type="RefSeq" id="WP_311422460.1">
    <property type="nucleotide sequence ID" value="NZ_JAVREH010000007.1"/>
</dbReference>
<dbReference type="PANTHER" id="PTHR10146:SF14">
    <property type="entry name" value="PYRIDOXAL PHOSPHATE HOMEOSTASIS PROTEIN"/>
    <property type="match status" value="1"/>
</dbReference>
<feature type="region of interest" description="Disordered" evidence="4">
    <location>
        <begin position="1"/>
        <end position="21"/>
    </location>
</feature>
<organism evidence="6 7">
    <name type="scientific">Jatrophihabitans lederbergiae</name>
    <dbReference type="NCBI Taxonomy" id="3075547"/>
    <lineage>
        <taxon>Bacteria</taxon>
        <taxon>Bacillati</taxon>
        <taxon>Actinomycetota</taxon>
        <taxon>Actinomycetes</taxon>
        <taxon>Jatrophihabitantales</taxon>
        <taxon>Jatrophihabitantaceae</taxon>
        <taxon>Jatrophihabitans</taxon>
    </lineage>
</organism>
<evidence type="ECO:0000313" key="6">
    <source>
        <dbReference type="EMBL" id="MDT0261304.1"/>
    </source>
</evidence>
<dbReference type="EMBL" id="JAVREH010000007">
    <property type="protein sequence ID" value="MDT0261304.1"/>
    <property type="molecule type" value="Genomic_DNA"/>
</dbReference>
<dbReference type="HAMAP" id="MF_02087">
    <property type="entry name" value="PLP_homeostasis"/>
    <property type="match status" value="1"/>
</dbReference>
<comment type="caution">
    <text evidence="6">The sequence shown here is derived from an EMBL/GenBank/DDBJ whole genome shotgun (WGS) entry which is preliminary data.</text>
</comment>
<protein>
    <recommendedName>
        <fullName evidence="2">Pyridoxal phosphate homeostasis protein</fullName>
        <shortName evidence="2">PLP homeostasis protein</shortName>
    </recommendedName>
</protein>
<comment type="similarity">
    <text evidence="2 3">Belongs to the pyridoxal phosphate-binding protein YggS/PROSC family.</text>
</comment>
<reference evidence="7" key="1">
    <citation type="submission" date="2023-07" db="EMBL/GenBank/DDBJ databases">
        <title>30 novel species of actinomycetes from the DSMZ collection.</title>
        <authorList>
            <person name="Nouioui I."/>
        </authorList>
    </citation>
    <scope>NUCLEOTIDE SEQUENCE [LARGE SCALE GENOMIC DNA]</scope>
    <source>
        <strain evidence="7">DSM 44399</strain>
    </source>
</reference>
<feature type="domain" description="Alanine racemase N-terminal" evidence="5">
    <location>
        <begin position="32"/>
        <end position="250"/>
    </location>
</feature>
<keyword evidence="1 2" id="KW-0663">Pyridoxal phosphate</keyword>
<dbReference type="PIRSF" id="PIRSF004848">
    <property type="entry name" value="YBL036c_PLPDEIII"/>
    <property type="match status" value="1"/>
</dbReference>
<dbReference type="InterPro" id="IPR011078">
    <property type="entry name" value="PyrdxlP_homeostasis"/>
</dbReference>
<proteinExistence type="inferred from homology"/>
<evidence type="ECO:0000313" key="7">
    <source>
        <dbReference type="Proteomes" id="UP001183176"/>
    </source>
</evidence>
<gene>
    <name evidence="6" type="ORF">RM423_07840</name>
</gene>
<accession>A0ABU2J9X4</accession>
<feature type="modified residue" description="N6-(pyridoxal phosphate)lysine" evidence="2">
    <location>
        <position position="60"/>
    </location>
</feature>
<evidence type="ECO:0000256" key="4">
    <source>
        <dbReference type="SAM" id="MobiDB-lite"/>
    </source>
</evidence>
<evidence type="ECO:0000256" key="2">
    <source>
        <dbReference type="HAMAP-Rule" id="MF_02087"/>
    </source>
</evidence>
<dbReference type="Pfam" id="PF01168">
    <property type="entry name" value="Ala_racemase_N"/>
    <property type="match status" value="1"/>
</dbReference>
<dbReference type="PANTHER" id="PTHR10146">
    <property type="entry name" value="PROLINE SYNTHETASE CO-TRANSCRIBED BACTERIAL HOMOLOG PROTEIN"/>
    <property type="match status" value="1"/>
</dbReference>
<keyword evidence="7" id="KW-1185">Reference proteome</keyword>